<accession>A0A2V1DV62</accession>
<dbReference type="Pfam" id="PF20684">
    <property type="entry name" value="Fung_rhodopsin"/>
    <property type="match status" value="1"/>
</dbReference>
<keyword evidence="4 6" id="KW-0472">Membrane</keyword>
<evidence type="ECO:0000256" key="1">
    <source>
        <dbReference type="ARBA" id="ARBA00004141"/>
    </source>
</evidence>
<dbReference type="OrthoDB" id="10017208at2759"/>
<protein>
    <recommendedName>
        <fullName evidence="7">Rhodopsin domain-containing protein</fullName>
    </recommendedName>
</protein>
<evidence type="ECO:0000313" key="8">
    <source>
        <dbReference type="EMBL" id="PVI02061.1"/>
    </source>
</evidence>
<dbReference type="EMBL" id="KZ805348">
    <property type="protein sequence ID" value="PVI02061.1"/>
    <property type="molecule type" value="Genomic_DNA"/>
</dbReference>
<evidence type="ECO:0000256" key="4">
    <source>
        <dbReference type="ARBA" id="ARBA00023136"/>
    </source>
</evidence>
<evidence type="ECO:0000256" key="6">
    <source>
        <dbReference type="SAM" id="Phobius"/>
    </source>
</evidence>
<dbReference type="InterPro" id="IPR049326">
    <property type="entry name" value="Rhodopsin_dom_fungi"/>
</dbReference>
<comment type="similarity">
    <text evidence="5">Belongs to the SAT4 family.</text>
</comment>
<proteinExistence type="inferred from homology"/>
<organism evidence="8 9">
    <name type="scientific">Periconia macrospinosa</name>
    <dbReference type="NCBI Taxonomy" id="97972"/>
    <lineage>
        <taxon>Eukaryota</taxon>
        <taxon>Fungi</taxon>
        <taxon>Dikarya</taxon>
        <taxon>Ascomycota</taxon>
        <taxon>Pezizomycotina</taxon>
        <taxon>Dothideomycetes</taxon>
        <taxon>Pleosporomycetidae</taxon>
        <taxon>Pleosporales</taxon>
        <taxon>Massarineae</taxon>
        <taxon>Periconiaceae</taxon>
        <taxon>Periconia</taxon>
    </lineage>
</organism>
<feature type="transmembrane region" description="Helical" evidence="6">
    <location>
        <begin position="48"/>
        <end position="70"/>
    </location>
</feature>
<evidence type="ECO:0000313" key="9">
    <source>
        <dbReference type="Proteomes" id="UP000244855"/>
    </source>
</evidence>
<sequence>MPKLSAPNQGRAQALLGSSILFLILPFPFVFMRLWARWMKKTRLAINDYLVLLALLFTSGYNAAMIVASVRGGYGQHIWTLSVDEIMTNMKLSVTATFLWPTANSLIKLSVLHFYKTVFDFQGRLIVFSVYAVGTLTLLYWSSTVITALAICRPFAFNWDKITITGTCGDLKAYYLSTGVCNLIIDVMIVGLPLPVLSSLQMPRHKKASVIAIFSLGGIICILSIVRVVAIAKLEFEDVMYNIVLCNIMTALEPTLGVINACLPLLQPVVTRLGNSKVFP</sequence>
<feature type="transmembrane region" description="Helical" evidence="6">
    <location>
        <begin position="173"/>
        <end position="196"/>
    </location>
</feature>
<reference evidence="8 9" key="1">
    <citation type="journal article" date="2018" name="Sci. Rep.">
        <title>Comparative genomics provides insights into the lifestyle and reveals functional heterogeneity of dark septate endophytic fungi.</title>
        <authorList>
            <person name="Knapp D.G."/>
            <person name="Nemeth J.B."/>
            <person name="Barry K."/>
            <person name="Hainaut M."/>
            <person name="Henrissat B."/>
            <person name="Johnson J."/>
            <person name="Kuo A."/>
            <person name="Lim J.H.P."/>
            <person name="Lipzen A."/>
            <person name="Nolan M."/>
            <person name="Ohm R.A."/>
            <person name="Tamas L."/>
            <person name="Grigoriev I.V."/>
            <person name="Spatafora J.W."/>
            <person name="Nagy L.G."/>
            <person name="Kovacs G.M."/>
        </authorList>
    </citation>
    <scope>NUCLEOTIDE SEQUENCE [LARGE SCALE GENOMIC DNA]</scope>
    <source>
        <strain evidence="8 9">DSE2036</strain>
    </source>
</reference>
<feature type="transmembrane region" description="Helical" evidence="6">
    <location>
        <begin position="125"/>
        <end position="152"/>
    </location>
</feature>
<dbReference type="PANTHER" id="PTHR33048">
    <property type="entry name" value="PTH11-LIKE INTEGRAL MEMBRANE PROTEIN (AFU_ORTHOLOGUE AFUA_5G11245)"/>
    <property type="match status" value="1"/>
</dbReference>
<feature type="transmembrane region" description="Helical" evidence="6">
    <location>
        <begin position="12"/>
        <end position="36"/>
    </location>
</feature>
<evidence type="ECO:0000256" key="2">
    <source>
        <dbReference type="ARBA" id="ARBA00022692"/>
    </source>
</evidence>
<feature type="transmembrane region" description="Helical" evidence="6">
    <location>
        <begin position="208"/>
        <end position="230"/>
    </location>
</feature>
<gene>
    <name evidence="8" type="ORF">DM02DRAFT_627119</name>
</gene>
<dbReference type="GO" id="GO:0016020">
    <property type="term" value="C:membrane"/>
    <property type="evidence" value="ECO:0007669"/>
    <property type="project" value="UniProtKB-SubCell"/>
</dbReference>
<dbReference type="PANTHER" id="PTHR33048:SF57">
    <property type="entry name" value="INTEGRAL MEMBRANE PROTEIN-RELATED"/>
    <property type="match status" value="1"/>
</dbReference>
<name>A0A2V1DV62_9PLEO</name>
<evidence type="ECO:0000259" key="7">
    <source>
        <dbReference type="Pfam" id="PF20684"/>
    </source>
</evidence>
<dbReference type="Proteomes" id="UP000244855">
    <property type="component" value="Unassembled WGS sequence"/>
</dbReference>
<keyword evidence="2 6" id="KW-0812">Transmembrane</keyword>
<dbReference type="AlphaFoldDB" id="A0A2V1DV62"/>
<keyword evidence="3 6" id="KW-1133">Transmembrane helix</keyword>
<evidence type="ECO:0000256" key="5">
    <source>
        <dbReference type="ARBA" id="ARBA00038359"/>
    </source>
</evidence>
<dbReference type="InterPro" id="IPR052337">
    <property type="entry name" value="SAT4-like"/>
</dbReference>
<evidence type="ECO:0000256" key="3">
    <source>
        <dbReference type="ARBA" id="ARBA00022989"/>
    </source>
</evidence>
<feature type="domain" description="Rhodopsin" evidence="7">
    <location>
        <begin position="32"/>
        <end position="271"/>
    </location>
</feature>
<keyword evidence="9" id="KW-1185">Reference proteome</keyword>
<comment type="subcellular location">
    <subcellularLocation>
        <location evidence="1">Membrane</location>
        <topology evidence="1">Multi-pass membrane protein</topology>
    </subcellularLocation>
</comment>